<comment type="similarity">
    <text evidence="1 6">Belongs to the iron/manganese superoxide dismutase family.</text>
</comment>
<dbReference type="EMBL" id="FWFR01000003">
    <property type="protein sequence ID" value="SLN73787.1"/>
    <property type="molecule type" value="Genomic_DNA"/>
</dbReference>
<gene>
    <name evidence="10" type="primary">sodB_2</name>
    <name evidence="10" type="ORF">OCH7691_03664</name>
</gene>
<dbReference type="InterPro" id="IPR036314">
    <property type="entry name" value="SOD_C_sf"/>
</dbReference>
<evidence type="ECO:0000256" key="4">
    <source>
        <dbReference type="ARBA" id="ARBA00023002"/>
    </source>
</evidence>
<evidence type="ECO:0000256" key="3">
    <source>
        <dbReference type="ARBA" id="ARBA00022723"/>
    </source>
</evidence>
<evidence type="ECO:0000259" key="8">
    <source>
        <dbReference type="Pfam" id="PF00081"/>
    </source>
</evidence>
<feature type="domain" description="Manganese/iron superoxide dismutase C-terminal" evidence="9">
    <location>
        <begin position="94"/>
        <end position="194"/>
    </location>
</feature>
<dbReference type="FunFam" id="1.10.287.990:FF:000002">
    <property type="entry name" value="Superoxide dismutase"/>
    <property type="match status" value="1"/>
</dbReference>
<feature type="domain" description="Manganese/iron superoxide dismutase N-terminal" evidence="8">
    <location>
        <begin position="2"/>
        <end position="87"/>
    </location>
</feature>
<dbReference type="InterPro" id="IPR001189">
    <property type="entry name" value="Mn/Fe_SOD"/>
</dbReference>
<keyword evidence="11" id="KW-1185">Reference proteome</keyword>
<dbReference type="EC" id="1.15.1.1" evidence="2 6"/>
<proteinExistence type="inferred from homology"/>
<dbReference type="GO" id="GO:0004784">
    <property type="term" value="F:superoxide dismutase activity"/>
    <property type="evidence" value="ECO:0007669"/>
    <property type="project" value="UniProtKB-EC"/>
</dbReference>
<dbReference type="GO" id="GO:0046872">
    <property type="term" value="F:metal ion binding"/>
    <property type="evidence" value="ECO:0007669"/>
    <property type="project" value="UniProtKB-KW"/>
</dbReference>
<evidence type="ECO:0000256" key="7">
    <source>
        <dbReference type="SAM" id="MobiDB-lite"/>
    </source>
</evidence>
<dbReference type="PANTHER" id="PTHR42769">
    <property type="entry name" value="SUPEROXIDE DISMUTASE"/>
    <property type="match status" value="1"/>
</dbReference>
<dbReference type="SUPFAM" id="SSF46609">
    <property type="entry name" value="Fe,Mn superoxide dismutase (SOD), N-terminal domain"/>
    <property type="match status" value="1"/>
</dbReference>
<feature type="region of interest" description="Disordered" evidence="7">
    <location>
        <begin position="202"/>
        <end position="254"/>
    </location>
</feature>
<evidence type="ECO:0000256" key="5">
    <source>
        <dbReference type="ARBA" id="ARBA00023004"/>
    </source>
</evidence>
<evidence type="ECO:0000256" key="1">
    <source>
        <dbReference type="ARBA" id="ARBA00008714"/>
    </source>
</evidence>
<dbReference type="InterPro" id="IPR036324">
    <property type="entry name" value="Mn/Fe_SOD_N_sf"/>
</dbReference>
<dbReference type="Pfam" id="PF00081">
    <property type="entry name" value="Sod_Fe_N"/>
    <property type="match status" value="1"/>
</dbReference>
<dbReference type="Gene3D" id="3.55.40.20">
    <property type="entry name" value="Iron/manganese superoxide dismutase, C-terminal domain"/>
    <property type="match status" value="1"/>
</dbReference>
<dbReference type="AlphaFoldDB" id="A0A1Y5U185"/>
<feature type="compositionally biased region" description="Basic and acidic residues" evidence="7">
    <location>
        <begin position="237"/>
        <end position="247"/>
    </location>
</feature>
<organism evidence="10 11">
    <name type="scientific">Oceanibacterium hippocampi</name>
    <dbReference type="NCBI Taxonomy" id="745714"/>
    <lineage>
        <taxon>Bacteria</taxon>
        <taxon>Pseudomonadati</taxon>
        <taxon>Pseudomonadota</taxon>
        <taxon>Alphaproteobacteria</taxon>
        <taxon>Sneathiellales</taxon>
        <taxon>Sneathiellaceae</taxon>
        <taxon>Oceanibacterium</taxon>
    </lineage>
</organism>
<dbReference type="Proteomes" id="UP000193200">
    <property type="component" value="Unassembled WGS sequence"/>
</dbReference>
<dbReference type="OrthoDB" id="9803125at2"/>
<dbReference type="FunCoup" id="A0A1Y5U185">
    <property type="interactions" value="239"/>
</dbReference>
<dbReference type="InterPro" id="IPR019833">
    <property type="entry name" value="Mn/Fe_SOD_BS"/>
</dbReference>
<dbReference type="PROSITE" id="PS00088">
    <property type="entry name" value="SOD_MN"/>
    <property type="match status" value="1"/>
</dbReference>
<dbReference type="InterPro" id="IPR019831">
    <property type="entry name" value="Mn/Fe_SOD_N"/>
</dbReference>
<keyword evidence="5" id="KW-0408">Iron</keyword>
<protein>
    <recommendedName>
        <fullName evidence="2 6">Superoxide dismutase</fullName>
        <ecNumber evidence="2 6">1.15.1.1</ecNumber>
    </recommendedName>
</protein>
<sequence>MTFELPDLPYSKDALAPHMSAETLSFHHDKHQKSYVEKLNSAVNGTEFAGKSLEEIIRATAGKSGESGIFNNAAQTWNHTFFWHSMSPKGGGAPDGALARQIDRDFGGFDKFRSEFLEKGKGQFGSGWVWLVLANGKLEVVSTGNADTPIAHDSQPLLTCDVWEHAYYLDYQNRRPDYLESFLDNLANWAFAAEEFANQGEGSRTAARRYQDAQADYARSGKADDAGRAAQQALDGSEGKSLEEARRKTAGSSG</sequence>
<comment type="catalytic activity">
    <reaction evidence="6">
        <text>2 superoxide + 2 H(+) = H2O2 + O2</text>
        <dbReference type="Rhea" id="RHEA:20696"/>
        <dbReference type="ChEBI" id="CHEBI:15378"/>
        <dbReference type="ChEBI" id="CHEBI:15379"/>
        <dbReference type="ChEBI" id="CHEBI:16240"/>
        <dbReference type="ChEBI" id="CHEBI:18421"/>
        <dbReference type="EC" id="1.15.1.1"/>
    </reaction>
</comment>
<evidence type="ECO:0000256" key="2">
    <source>
        <dbReference type="ARBA" id="ARBA00012682"/>
    </source>
</evidence>
<dbReference type="InParanoid" id="A0A1Y5U185"/>
<dbReference type="SUPFAM" id="SSF54719">
    <property type="entry name" value="Fe,Mn superoxide dismutase (SOD), C-terminal domain"/>
    <property type="match status" value="1"/>
</dbReference>
<keyword evidence="4 6" id="KW-0560">Oxidoreductase</keyword>
<evidence type="ECO:0000313" key="11">
    <source>
        <dbReference type="Proteomes" id="UP000193200"/>
    </source>
</evidence>
<dbReference type="InterPro" id="IPR019832">
    <property type="entry name" value="Mn/Fe_SOD_C"/>
</dbReference>
<dbReference type="PRINTS" id="PR01703">
    <property type="entry name" value="MNSODISMTASE"/>
</dbReference>
<dbReference type="Gene3D" id="1.10.287.990">
    <property type="entry name" value="Fe,Mn superoxide dismutase (SOD) domain"/>
    <property type="match status" value="1"/>
</dbReference>
<dbReference type="Pfam" id="PF02777">
    <property type="entry name" value="Sod_Fe_C"/>
    <property type="match status" value="1"/>
</dbReference>
<keyword evidence="3 6" id="KW-0479">Metal-binding</keyword>
<accession>A0A1Y5U185</accession>
<dbReference type="PANTHER" id="PTHR42769:SF3">
    <property type="entry name" value="SUPEROXIDE DISMUTASE [FE] 2, CHLOROPLASTIC"/>
    <property type="match status" value="1"/>
</dbReference>
<comment type="function">
    <text evidence="6">Destroys radicals which are normally produced within the cells and which are toxic to biological systems.</text>
</comment>
<reference evidence="10 11" key="1">
    <citation type="submission" date="2017-03" db="EMBL/GenBank/DDBJ databases">
        <authorList>
            <person name="Afonso C.L."/>
            <person name="Miller P.J."/>
            <person name="Scott M.A."/>
            <person name="Spackman E."/>
            <person name="Goraichik I."/>
            <person name="Dimitrov K.M."/>
            <person name="Suarez D.L."/>
            <person name="Swayne D.E."/>
        </authorList>
    </citation>
    <scope>NUCLEOTIDE SEQUENCE [LARGE SCALE GENOMIC DNA]</scope>
    <source>
        <strain evidence="10 11">CECT 7691</strain>
    </source>
</reference>
<evidence type="ECO:0000259" key="9">
    <source>
        <dbReference type="Pfam" id="PF02777"/>
    </source>
</evidence>
<evidence type="ECO:0000256" key="6">
    <source>
        <dbReference type="RuleBase" id="RU000414"/>
    </source>
</evidence>
<dbReference type="RefSeq" id="WP_085884988.1">
    <property type="nucleotide sequence ID" value="NZ_FWFR01000003.1"/>
</dbReference>
<evidence type="ECO:0000313" key="10">
    <source>
        <dbReference type="EMBL" id="SLN73787.1"/>
    </source>
</evidence>
<name>A0A1Y5U185_9PROT</name>